<organism evidence="7 8">
    <name type="scientific">Longimycelium tulufanense</name>
    <dbReference type="NCBI Taxonomy" id="907463"/>
    <lineage>
        <taxon>Bacteria</taxon>
        <taxon>Bacillati</taxon>
        <taxon>Actinomycetota</taxon>
        <taxon>Actinomycetes</taxon>
        <taxon>Pseudonocardiales</taxon>
        <taxon>Pseudonocardiaceae</taxon>
        <taxon>Longimycelium</taxon>
    </lineage>
</organism>
<name>A0A8J3FVC8_9PSEU</name>
<evidence type="ECO:0000256" key="5">
    <source>
        <dbReference type="ARBA" id="ARBA00023002"/>
    </source>
</evidence>
<comment type="similarity">
    <text evidence="2">Belongs to the oxygen-dependent FAD-linked oxidoreductase family.</text>
</comment>
<dbReference type="InterPro" id="IPR016169">
    <property type="entry name" value="FAD-bd_PCMH_sub2"/>
</dbReference>
<keyword evidence="4" id="KW-0274">FAD</keyword>
<comment type="cofactor">
    <cofactor evidence="1">
        <name>FAD</name>
        <dbReference type="ChEBI" id="CHEBI:57692"/>
    </cofactor>
</comment>
<evidence type="ECO:0000313" key="7">
    <source>
        <dbReference type="EMBL" id="GGM57059.1"/>
    </source>
</evidence>
<feature type="domain" description="FAD-binding PCMH-type" evidence="6">
    <location>
        <begin position="1"/>
        <end position="61"/>
    </location>
</feature>
<dbReference type="GO" id="GO:0071949">
    <property type="term" value="F:FAD binding"/>
    <property type="evidence" value="ECO:0007669"/>
    <property type="project" value="InterPro"/>
</dbReference>
<reference evidence="7" key="2">
    <citation type="submission" date="2020-09" db="EMBL/GenBank/DDBJ databases">
        <authorList>
            <person name="Sun Q."/>
            <person name="Zhou Y."/>
        </authorList>
    </citation>
    <scope>NUCLEOTIDE SEQUENCE</scope>
    <source>
        <strain evidence="7">CGMCC 4.5737</strain>
    </source>
</reference>
<evidence type="ECO:0000256" key="2">
    <source>
        <dbReference type="ARBA" id="ARBA00005466"/>
    </source>
</evidence>
<protein>
    <recommendedName>
        <fullName evidence="6">FAD-binding PCMH-type domain-containing protein</fullName>
    </recommendedName>
</protein>
<proteinExistence type="inferred from homology"/>
<dbReference type="GO" id="GO:0016491">
    <property type="term" value="F:oxidoreductase activity"/>
    <property type="evidence" value="ECO:0007669"/>
    <property type="project" value="UniProtKB-KW"/>
</dbReference>
<evidence type="ECO:0000256" key="4">
    <source>
        <dbReference type="ARBA" id="ARBA00022827"/>
    </source>
</evidence>
<accession>A0A8J3FVC8</accession>
<evidence type="ECO:0000313" key="8">
    <source>
        <dbReference type="Proteomes" id="UP000637578"/>
    </source>
</evidence>
<dbReference type="InterPro" id="IPR016166">
    <property type="entry name" value="FAD-bd_PCMH"/>
</dbReference>
<dbReference type="InterPro" id="IPR050416">
    <property type="entry name" value="FAD-linked_Oxidoreductase"/>
</dbReference>
<dbReference type="Proteomes" id="UP000637578">
    <property type="component" value="Unassembled WGS sequence"/>
</dbReference>
<dbReference type="PROSITE" id="PS51387">
    <property type="entry name" value="FAD_PCMH"/>
    <property type="match status" value="1"/>
</dbReference>
<keyword evidence="3" id="KW-0285">Flavoprotein</keyword>
<dbReference type="PANTHER" id="PTHR42973:SF39">
    <property type="entry name" value="FAD-BINDING PCMH-TYPE DOMAIN-CONTAINING PROTEIN"/>
    <property type="match status" value="1"/>
</dbReference>
<sequence length="104" mass="11625">MVGRKYGLTCDRVVSMKVVTPDGHLRTVSRVCEPELFWALRGGGGGNFGIVTSFIFRTAPATNMVMFSLSFPIQAWVRRLPPGRTGFLRCPTICRQFWGSRVVD</sequence>
<keyword evidence="5" id="KW-0560">Oxidoreductase</keyword>
<gene>
    <name evidence="7" type="ORF">GCM10012275_30230</name>
</gene>
<evidence type="ECO:0000259" key="6">
    <source>
        <dbReference type="PROSITE" id="PS51387"/>
    </source>
</evidence>
<dbReference type="EMBL" id="BMMK01000012">
    <property type="protein sequence ID" value="GGM57059.1"/>
    <property type="molecule type" value="Genomic_DNA"/>
</dbReference>
<dbReference type="SUPFAM" id="SSF56176">
    <property type="entry name" value="FAD-binding/transporter-associated domain-like"/>
    <property type="match status" value="1"/>
</dbReference>
<dbReference type="Gene3D" id="3.40.462.20">
    <property type="match status" value="1"/>
</dbReference>
<dbReference type="Gene3D" id="3.30.465.10">
    <property type="match status" value="1"/>
</dbReference>
<evidence type="ECO:0000256" key="3">
    <source>
        <dbReference type="ARBA" id="ARBA00022630"/>
    </source>
</evidence>
<dbReference type="InterPro" id="IPR036318">
    <property type="entry name" value="FAD-bd_PCMH-like_sf"/>
</dbReference>
<dbReference type="AlphaFoldDB" id="A0A8J3FVC8"/>
<keyword evidence="8" id="KW-1185">Reference proteome</keyword>
<evidence type="ECO:0000256" key="1">
    <source>
        <dbReference type="ARBA" id="ARBA00001974"/>
    </source>
</evidence>
<comment type="caution">
    <text evidence="7">The sequence shown here is derived from an EMBL/GenBank/DDBJ whole genome shotgun (WGS) entry which is preliminary data.</text>
</comment>
<dbReference type="PANTHER" id="PTHR42973">
    <property type="entry name" value="BINDING OXIDOREDUCTASE, PUTATIVE (AFU_ORTHOLOGUE AFUA_1G17690)-RELATED"/>
    <property type="match status" value="1"/>
</dbReference>
<reference evidence="7" key="1">
    <citation type="journal article" date="2014" name="Int. J. Syst. Evol. Microbiol.">
        <title>Complete genome sequence of Corynebacterium casei LMG S-19264T (=DSM 44701T), isolated from a smear-ripened cheese.</title>
        <authorList>
            <consortium name="US DOE Joint Genome Institute (JGI-PGF)"/>
            <person name="Walter F."/>
            <person name="Albersmeier A."/>
            <person name="Kalinowski J."/>
            <person name="Ruckert C."/>
        </authorList>
    </citation>
    <scope>NUCLEOTIDE SEQUENCE</scope>
    <source>
        <strain evidence="7">CGMCC 4.5737</strain>
    </source>
</reference>